<evidence type="ECO:0000259" key="4">
    <source>
        <dbReference type="Pfam" id="PF13193"/>
    </source>
</evidence>
<sequence length="522" mass="54971">MPEALADWLGQVAGRAPHRVAIRAGTRDWTYAELAAEANRLASALAASGVGRSSCVTLLDLNGPATIALLFACARVGALFMPLNWRLAVPEQQQMLADCPPDLLFVGEGFLAQGASLAAAQPGATPVALNGTPPAGWLRYGDFLARAVGAPPIDADVGPETPLLICYTSGSTATPKGVLLSQQALAANADHSVQLHGMTAQDVVLTTLPLFHVGGLNNQTTPALRSGATVVLHPKFDADATFDAIEREHVTLTVLVPAQLTVMMAHPRWAQADLSSLRMITTGSTIVPQHVIRAVHERGIPLVQIYGSTETSPIAACLRPEDARRKAGSTGRAAAHCDLRIVDEADREVAQGEPGEILVRGPNVMLGYWRRPEASAKALAGGWFHSGDIGHLDADGCLWVDGRKTDMIISGGENIAPAEIENLLLESARVAEASVVGVPDPRWGERVVAVVAAREPGALNAEGVLALLDGRLARYKHPKQVLLVPELPKTALGKVRKEAVRQLVAARAAELVTPRTTAGATS</sequence>
<evidence type="ECO:0000259" key="3">
    <source>
        <dbReference type="Pfam" id="PF00501"/>
    </source>
</evidence>
<proteinExistence type="inferred from homology"/>
<dbReference type="Proteomes" id="UP000521868">
    <property type="component" value="Unassembled WGS sequence"/>
</dbReference>
<reference evidence="5 6" key="1">
    <citation type="journal article" date="2020" name="Nature">
        <title>Bacterial chemolithoautotrophy via manganese oxidation.</title>
        <authorList>
            <person name="Yu H."/>
            <person name="Leadbetter J.R."/>
        </authorList>
    </citation>
    <scope>NUCLEOTIDE SEQUENCE [LARGE SCALE GENOMIC DNA]</scope>
    <source>
        <strain evidence="5 6">RBP-1</strain>
    </source>
</reference>
<comment type="caution">
    <text evidence="5">The sequence shown here is derived from an EMBL/GenBank/DDBJ whole genome shotgun (WGS) entry which is preliminary data.</text>
</comment>
<organism evidence="5 6">
    <name type="scientific">Ramlibacter lithotrophicus</name>
    <dbReference type="NCBI Taxonomy" id="2606681"/>
    <lineage>
        <taxon>Bacteria</taxon>
        <taxon>Pseudomonadati</taxon>
        <taxon>Pseudomonadota</taxon>
        <taxon>Betaproteobacteria</taxon>
        <taxon>Burkholderiales</taxon>
        <taxon>Comamonadaceae</taxon>
        <taxon>Ramlibacter</taxon>
    </lineage>
</organism>
<accession>A0A7X6DEC3</accession>
<dbReference type="FunFam" id="3.30.300.30:FF:000008">
    <property type="entry name" value="2,3-dihydroxybenzoate-AMP ligase"/>
    <property type="match status" value="1"/>
</dbReference>
<comment type="similarity">
    <text evidence="1">Belongs to the ATP-dependent AMP-binding enzyme family.</text>
</comment>
<dbReference type="GO" id="GO:0031956">
    <property type="term" value="F:medium-chain fatty acid-CoA ligase activity"/>
    <property type="evidence" value="ECO:0007669"/>
    <property type="project" value="TreeGrafter"/>
</dbReference>
<dbReference type="Pfam" id="PF00501">
    <property type="entry name" value="AMP-binding"/>
    <property type="match status" value="1"/>
</dbReference>
<dbReference type="PANTHER" id="PTHR43201">
    <property type="entry name" value="ACYL-COA SYNTHETASE"/>
    <property type="match status" value="1"/>
</dbReference>
<protein>
    <submittedName>
        <fullName evidence="5">Long-chain fatty acid--CoA ligase</fullName>
    </submittedName>
</protein>
<keyword evidence="2 5" id="KW-0436">Ligase</keyword>
<dbReference type="InterPro" id="IPR000873">
    <property type="entry name" value="AMP-dep_synth/lig_dom"/>
</dbReference>
<gene>
    <name evidence="5" type="ORF">RAMLITH_07150</name>
</gene>
<dbReference type="InterPro" id="IPR025110">
    <property type="entry name" value="AMP-bd_C"/>
</dbReference>
<dbReference type="SUPFAM" id="SSF56801">
    <property type="entry name" value="Acetyl-CoA synthetase-like"/>
    <property type="match status" value="1"/>
</dbReference>
<dbReference type="RefSeq" id="WP_168106706.1">
    <property type="nucleotide sequence ID" value="NZ_VTOX01000002.1"/>
</dbReference>
<keyword evidence="6" id="KW-1185">Reference proteome</keyword>
<dbReference type="InterPro" id="IPR042099">
    <property type="entry name" value="ANL_N_sf"/>
</dbReference>
<dbReference type="EMBL" id="VTOX01000002">
    <property type="protein sequence ID" value="NKE65596.1"/>
    <property type="molecule type" value="Genomic_DNA"/>
</dbReference>
<name>A0A7X6DEC3_9BURK</name>
<dbReference type="InterPro" id="IPR045851">
    <property type="entry name" value="AMP-bd_C_sf"/>
</dbReference>
<dbReference type="Gene3D" id="3.40.50.12780">
    <property type="entry name" value="N-terminal domain of ligase-like"/>
    <property type="match status" value="1"/>
</dbReference>
<dbReference type="Pfam" id="PF13193">
    <property type="entry name" value="AMP-binding_C"/>
    <property type="match status" value="1"/>
</dbReference>
<dbReference type="GO" id="GO:0006631">
    <property type="term" value="P:fatty acid metabolic process"/>
    <property type="evidence" value="ECO:0007669"/>
    <property type="project" value="TreeGrafter"/>
</dbReference>
<dbReference type="PANTHER" id="PTHR43201:SF5">
    <property type="entry name" value="MEDIUM-CHAIN ACYL-COA LIGASE ACSF2, MITOCHONDRIAL"/>
    <property type="match status" value="1"/>
</dbReference>
<evidence type="ECO:0000256" key="1">
    <source>
        <dbReference type="ARBA" id="ARBA00006432"/>
    </source>
</evidence>
<evidence type="ECO:0000313" key="5">
    <source>
        <dbReference type="EMBL" id="NKE65596.1"/>
    </source>
</evidence>
<dbReference type="Gene3D" id="3.30.300.30">
    <property type="match status" value="1"/>
</dbReference>
<evidence type="ECO:0000256" key="2">
    <source>
        <dbReference type="ARBA" id="ARBA00022598"/>
    </source>
</evidence>
<feature type="domain" description="AMP-dependent synthetase/ligase" evidence="3">
    <location>
        <begin position="12"/>
        <end position="369"/>
    </location>
</feature>
<evidence type="ECO:0000313" key="6">
    <source>
        <dbReference type="Proteomes" id="UP000521868"/>
    </source>
</evidence>
<dbReference type="AlphaFoldDB" id="A0A7X6DEC3"/>
<feature type="domain" description="AMP-binding enzyme C-terminal" evidence="4">
    <location>
        <begin position="419"/>
        <end position="494"/>
    </location>
</feature>